<dbReference type="GO" id="GO:0005737">
    <property type="term" value="C:cytoplasm"/>
    <property type="evidence" value="ECO:0007669"/>
    <property type="project" value="UniProtKB-SubCell"/>
</dbReference>
<feature type="binding site" evidence="17">
    <location>
        <begin position="122"/>
        <end position="128"/>
    </location>
    <ligand>
        <name>ATP</name>
        <dbReference type="ChEBI" id="CHEBI:30616"/>
    </ligand>
</feature>
<dbReference type="EMBL" id="FMHG01000001">
    <property type="protein sequence ID" value="SCJ70251.1"/>
    <property type="molecule type" value="Genomic_DNA"/>
</dbReference>
<evidence type="ECO:0000256" key="8">
    <source>
        <dbReference type="ARBA" id="ARBA00022598"/>
    </source>
</evidence>
<keyword evidence="7 17" id="KW-0963">Cytoplasm</keyword>
<evidence type="ECO:0000256" key="14">
    <source>
        <dbReference type="ARBA" id="ARBA00030398"/>
    </source>
</evidence>
<dbReference type="GO" id="GO:0008360">
    <property type="term" value="P:regulation of cell shape"/>
    <property type="evidence" value="ECO:0007669"/>
    <property type="project" value="UniProtKB-KW"/>
</dbReference>
<keyword evidence="13 17" id="KW-0961">Cell wall biogenesis/degradation</keyword>
<dbReference type="GO" id="GO:0008764">
    <property type="term" value="F:UDP-N-acetylmuramoylalanine-D-glutamate ligase activity"/>
    <property type="evidence" value="ECO:0007669"/>
    <property type="project" value="UniProtKB-UniRule"/>
</dbReference>
<dbReference type="Pfam" id="PF08245">
    <property type="entry name" value="Mur_ligase_M"/>
    <property type="match status" value="1"/>
</dbReference>
<comment type="function">
    <text evidence="1 17 18">Cell wall formation. Catalyzes the addition of glutamate to the nucleotide precursor UDP-N-acetylmuramoyl-L-alanine (UMA).</text>
</comment>
<evidence type="ECO:0000256" key="3">
    <source>
        <dbReference type="ARBA" id="ARBA00004752"/>
    </source>
</evidence>
<dbReference type="GO" id="GO:0051301">
    <property type="term" value="P:cell division"/>
    <property type="evidence" value="ECO:0007669"/>
    <property type="project" value="UniProtKB-KW"/>
</dbReference>
<dbReference type="Gene3D" id="3.40.1190.10">
    <property type="entry name" value="Mur-like, catalytic domain"/>
    <property type="match status" value="1"/>
</dbReference>
<dbReference type="NCBIfam" id="TIGR01087">
    <property type="entry name" value="murD"/>
    <property type="match status" value="1"/>
</dbReference>
<dbReference type="PANTHER" id="PTHR43692">
    <property type="entry name" value="UDP-N-ACETYLMURAMOYLALANINE--D-GLUTAMATE LIGASE"/>
    <property type="match status" value="1"/>
</dbReference>
<evidence type="ECO:0000256" key="17">
    <source>
        <dbReference type="HAMAP-Rule" id="MF_00639"/>
    </source>
</evidence>
<evidence type="ECO:0000256" key="6">
    <source>
        <dbReference type="ARBA" id="ARBA00015655"/>
    </source>
</evidence>
<dbReference type="InterPro" id="IPR036565">
    <property type="entry name" value="Mur-like_cat_sf"/>
</dbReference>
<dbReference type="GO" id="GO:0071555">
    <property type="term" value="P:cell wall organization"/>
    <property type="evidence" value="ECO:0007669"/>
    <property type="project" value="UniProtKB-KW"/>
</dbReference>
<dbReference type="InterPro" id="IPR013221">
    <property type="entry name" value="Mur_ligase_cen"/>
</dbReference>
<keyword evidence="10 17" id="KW-0067">ATP-binding</keyword>
<evidence type="ECO:0000256" key="5">
    <source>
        <dbReference type="ARBA" id="ARBA00012212"/>
    </source>
</evidence>
<keyword evidence="8 17" id="KW-0436">Ligase</keyword>
<dbReference type="SUPFAM" id="SSF51984">
    <property type="entry name" value="MurCD N-terminal domain"/>
    <property type="match status" value="1"/>
</dbReference>
<dbReference type="UniPathway" id="UPA00219"/>
<evidence type="ECO:0000256" key="11">
    <source>
        <dbReference type="ARBA" id="ARBA00022960"/>
    </source>
</evidence>
<keyword evidence="11 17" id="KW-0133">Cell shape</keyword>
<evidence type="ECO:0000256" key="15">
    <source>
        <dbReference type="ARBA" id="ARBA00032324"/>
    </source>
</evidence>
<evidence type="ECO:0000256" key="7">
    <source>
        <dbReference type="ARBA" id="ARBA00022490"/>
    </source>
</evidence>
<dbReference type="SUPFAM" id="SSF53623">
    <property type="entry name" value="MurD-like peptide ligases, catalytic domain"/>
    <property type="match status" value="1"/>
</dbReference>
<dbReference type="AlphaFoldDB" id="A0A1C6IK56"/>
<evidence type="ECO:0000256" key="1">
    <source>
        <dbReference type="ARBA" id="ARBA00002734"/>
    </source>
</evidence>
<evidence type="ECO:0000256" key="2">
    <source>
        <dbReference type="ARBA" id="ARBA00004496"/>
    </source>
</evidence>
<evidence type="ECO:0000256" key="9">
    <source>
        <dbReference type="ARBA" id="ARBA00022741"/>
    </source>
</evidence>
<evidence type="ECO:0000259" key="19">
    <source>
        <dbReference type="Pfam" id="PF02875"/>
    </source>
</evidence>
<dbReference type="GO" id="GO:0009252">
    <property type="term" value="P:peptidoglycan biosynthetic process"/>
    <property type="evidence" value="ECO:0007669"/>
    <property type="project" value="UniProtKB-UniRule"/>
</dbReference>
<comment type="similarity">
    <text evidence="4 17">Belongs to the MurCDEF family.</text>
</comment>
<comment type="catalytic activity">
    <reaction evidence="16 17 18">
        <text>UDP-N-acetyl-alpha-D-muramoyl-L-alanine + D-glutamate + ATP = UDP-N-acetyl-alpha-D-muramoyl-L-alanyl-D-glutamate + ADP + phosphate + H(+)</text>
        <dbReference type="Rhea" id="RHEA:16429"/>
        <dbReference type="ChEBI" id="CHEBI:15378"/>
        <dbReference type="ChEBI" id="CHEBI:29986"/>
        <dbReference type="ChEBI" id="CHEBI:30616"/>
        <dbReference type="ChEBI" id="CHEBI:43474"/>
        <dbReference type="ChEBI" id="CHEBI:83898"/>
        <dbReference type="ChEBI" id="CHEBI:83900"/>
        <dbReference type="ChEBI" id="CHEBI:456216"/>
        <dbReference type="EC" id="6.3.2.9"/>
    </reaction>
</comment>
<dbReference type="PANTHER" id="PTHR43692:SF1">
    <property type="entry name" value="UDP-N-ACETYLMURAMOYLALANINE--D-GLUTAMATE LIGASE"/>
    <property type="match status" value="1"/>
</dbReference>
<evidence type="ECO:0000256" key="13">
    <source>
        <dbReference type="ARBA" id="ARBA00023316"/>
    </source>
</evidence>
<evidence type="ECO:0000256" key="12">
    <source>
        <dbReference type="ARBA" id="ARBA00022984"/>
    </source>
</evidence>
<dbReference type="InterPro" id="IPR004101">
    <property type="entry name" value="Mur_ligase_C"/>
</dbReference>
<dbReference type="InterPro" id="IPR005762">
    <property type="entry name" value="MurD"/>
</dbReference>
<dbReference type="HAMAP" id="MF_00639">
    <property type="entry name" value="MurD"/>
    <property type="match status" value="1"/>
</dbReference>
<comment type="subcellular location">
    <subcellularLocation>
        <location evidence="2 17 18">Cytoplasm</location>
    </subcellularLocation>
</comment>
<evidence type="ECO:0000256" key="4">
    <source>
        <dbReference type="ARBA" id="ARBA00010416"/>
    </source>
</evidence>
<evidence type="ECO:0000256" key="18">
    <source>
        <dbReference type="RuleBase" id="RU003664"/>
    </source>
</evidence>
<dbReference type="Gene3D" id="3.40.50.720">
    <property type="entry name" value="NAD(P)-binding Rossmann-like Domain"/>
    <property type="match status" value="1"/>
</dbReference>
<dbReference type="Gene3D" id="3.90.190.20">
    <property type="entry name" value="Mur ligase, C-terminal domain"/>
    <property type="match status" value="1"/>
</dbReference>
<comment type="pathway">
    <text evidence="3 17 18">Cell wall biogenesis; peptidoglycan biosynthesis.</text>
</comment>
<dbReference type="Pfam" id="PF02875">
    <property type="entry name" value="Mur_ligase_C"/>
    <property type="match status" value="1"/>
</dbReference>
<evidence type="ECO:0000313" key="21">
    <source>
        <dbReference type="EMBL" id="SCJ70251.1"/>
    </source>
</evidence>
<dbReference type="GO" id="GO:0005524">
    <property type="term" value="F:ATP binding"/>
    <property type="evidence" value="ECO:0007669"/>
    <property type="project" value="UniProtKB-UniRule"/>
</dbReference>
<sequence length="461" mass="51398">MERFDRFLSDIKGKKLAFIGAGVSHLDCIRMFAEKGFAVTVRDKNSREKMGPVADELQRLGVRLVLGEDYLKDIDDDIVFRTPGMRFTDEDLEAARRRDIIVTSEMELFFALCPCRIIGVTGSDGKTTSTSIIAAFMKEQGYTVHLGGNIGRALLPIIEQVKPDDWAVVELSSFQLISMRHSPDIALITNVAPNHLDMHRDMEEYVDAKRNLYAHQDAFSKTVLNAHNAITRSFSPDVRGKLYFFDRFEPVEKGAYLDRDGNICMRTPQGEQKLFHKSEIKIPGEHNVENYLGAIAAVWGLVEPEVMRHVANTFAGVEHRIEFVREIDGVKFYNDSIASSPTRSIAGLYAFSQKIIMIAGGYDKKIPYEPLGPVVCERVKKLVLMGATAPKIEAAVRAAENFAGSGLEIVHASDMQQAVKLAFKGAQSGDVISLSPASASFDLYKNFEVRGRHFKEIVNSL</sequence>
<evidence type="ECO:0000256" key="10">
    <source>
        <dbReference type="ARBA" id="ARBA00022840"/>
    </source>
</evidence>
<dbReference type="InterPro" id="IPR036615">
    <property type="entry name" value="Mur_ligase_C_dom_sf"/>
</dbReference>
<name>A0A1C6IK56_9FIRM</name>
<evidence type="ECO:0000256" key="16">
    <source>
        <dbReference type="ARBA" id="ARBA00047632"/>
    </source>
</evidence>
<keyword evidence="9 17" id="KW-0547">Nucleotide-binding</keyword>
<keyword evidence="12 17" id="KW-0573">Peptidoglycan synthesis</keyword>
<feature type="domain" description="Mur ligase C-terminal" evidence="19">
    <location>
        <begin position="319"/>
        <end position="437"/>
    </location>
</feature>
<reference evidence="21" key="1">
    <citation type="submission" date="2015-09" db="EMBL/GenBank/DDBJ databases">
        <authorList>
            <consortium name="Pathogen Informatics"/>
        </authorList>
    </citation>
    <scope>NUCLEOTIDE SEQUENCE</scope>
    <source>
        <strain evidence="21">2789STDY5834896</strain>
    </source>
</reference>
<evidence type="ECO:0000259" key="20">
    <source>
        <dbReference type="Pfam" id="PF08245"/>
    </source>
</evidence>
<dbReference type="CDD" id="cd01983">
    <property type="entry name" value="SIMIBI"/>
    <property type="match status" value="1"/>
</dbReference>
<protein>
    <recommendedName>
        <fullName evidence="6 17">UDP-N-acetylmuramoylalanine--D-glutamate ligase</fullName>
        <ecNumber evidence="5 17">6.3.2.9</ecNumber>
    </recommendedName>
    <alternativeName>
        <fullName evidence="15 17">D-glutamic acid-adding enzyme</fullName>
    </alternativeName>
    <alternativeName>
        <fullName evidence="14 17">UDP-N-acetylmuramoyl-L-alanyl-D-glutamate synthetase</fullName>
    </alternativeName>
</protein>
<dbReference type="EC" id="6.3.2.9" evidence="5 17"/>
<organism evidence="21">
    <name type="scientific">uncultured Anaerotruncus sp</name>
    <dbReference type="NCBI Taxonomy" id="905011"/>
    <lineage>
        <taxon>Bacteria</taxon>
        <taxon>Bacillati</taxon>
        <taxon>Bacillota</taxon>
        <taxon>Clostridia</taxon>
        <taxon>Eubacteriales</taxon>
        <taxon>Oscillospiraceae</taxon>
        <taxon>Anaerotruncus</taxon>
        <taxon>environmental samples</taxon>
    </lineage>
</organism>
<dbReference type="SUPFAM" id="SSF53244">
    <property type="entry name" value="MurD-like peptide ligases, peptide-binding domain"/>
    <property type="match status" value="1"/>
</dbReference>
<feature type="domain" description="Mur ligase central" evidence="20">
    <location>
        <begin position="120"/>
        <end position="298"/>
    </location>
</feature>
<keyword evidence="17 18" id="KW-0132">Cell division</keyword>
<proteinExistence type="inferred from homology"/>
<gene>
    <name evidence="17 21" type="primary">murD</name>
    <name evidence="21" type="ORF">SAMEA3545359_01504</name>
</gene>
<keyword evidence="17 18" id="KW-0131">Cell cycle</keyword>
<accession>A0A1C6IK56</accession>